<feature type="chain" id="PRO_5040498053" description="pectin lyase" evidence="8">
    <location>
        <begin position="20"/>
        <end position="424"/>
    </location>
</feature>
<dbReference type="Proteomes" id="UP000781932">
    <property type="component" value="Unassembled WGS sequence"/>
</dbReference>
<feature type="signal peptide" evidence="8">
    <location>
        <begin position="1"/>
        <end position="19"/>
    </location>
</feature>
<protein>
    <recommendedName>
        <fullName evidence="7">pectin lyase</fullName>
        <ecNumber evidence="7">4.2.2.10</ecNumber>
    </recommendedName>
</protein>
<organism evidence="10 11">
    <name type="scientific">Colletotrichum karsti</name>
    <dbReference type="NCBI Taxonomy" id="1095194"/>
    <lineage>
        <taxon>Eukaryota</taxon>
        <taxon>Fungi</taxon>
        <taxon>Dikarya</taxon>
        <taxon>Ascomycota</taxon>
        <taxon>Pezizomycotina</taxon>
        <taxon>Sordariomycetes</taxon>
        <taxon>Hypocreomycetidae</taxon>
        <taxon>Glomerellales</taxon>
        <taxon>Glomerellaceae</taxon>
        <taxon>Colletotrichum</taxon>
        <taxon>Colletotrichum boninense species complex</taxon>
    </lineage>
</organism>
<dbReference type="InterPro" id="IPR011050">
    <property type="entry name" value="Pectin_lyase_fold/virulence"/>
</dbReference>
<evidence type="ECO:0000256" key="6">
    <source>
        <dbReference type="ARBA" id="ARBA00036818"/>
    </source>
</evidence>
<comment type="catalytic activity">
    <reaction evidence="6">
        <text>Eliminative cleavage of (1-&gt;4)-alpha-D-galacturonan methyl ester to give oligosaccharides with 4-deoxy-6-O-methyl-alpha-D-galact-4-enuronosyl groups at their non-reducing ends.</text>
        <dbReference type="EC" id="4.2.2.10"/>
    </reaction>
</comment>
<dbReference type="GO" id="GO:0030570">
    <property type="term" value="F:pectate lyase activity"/>
    <property type="evidence" value="ECO:0007669"/>
    <property type="project" value="InterPro"/>
</dbReference>
<proteinExistence type="inferred from homology"/>
<dbReference type="GO" id="GO:0005576">
    <property type="term" value="C:extracellular region"/>
    <property type="evidence" value="ECO:0007669"/>
    <property type="project" value="UniProtKB-SubCell"/>
</dbReference>
<keyword evidence="4 8" id="KW-0732">Signal</keyword>
<evidence type="ECO:0000259" key="9">
    <source>
        <dbReference type="SMART" id="SM00656"/>
    </source>
</evidence>
<dbReference type="EC" id="4.2.2.10" evidence="7"/>
<dbReference type="InterPro" id="IPR039448">
    <property type="entry name" value="Beta_helix"/>
</dbReference>
<dbReference type="GO" id="GO:0000272">
    <property type="term" value="P:polysaccharide catabolic process"/>
    <property type="evidence" value="ECO:0007669"/>
    <property type="project" value="UniProtKB-KW"/>
</dbReference>
<dbReference type="InterPro" id="IPR002022">
    <property type="entry name" value="Pec_lyase"/>
</dbReference>
<dbReference type="PANTHER" id="PTHR31683:SF16">
    <property type="entry name" value="PECTIN LYASE A-RELATED"/>
    <property type="match status" value="1"/>
</dbReference>
<evidence type="ECO:0000256" key="3">
    <source>
        <dbReference type="ARBA" id="ARBA00022525"/>
    </source>
</evidence>
<dbReference type="AlphaFoldDB" id="A0A9P6I3Y6"/>
<keyword evidence="5 10" id="KW-0456">Lyase</keyword>
<accession>A0A9P6I3Y6</accession>
<dbReference type="RefSeq" id="XP_038743987.1">
    <property type="nucleotide sequence ID" value="XM_038890804.1"/>
</dbReference>
<evidence type="ECO:0000313" key="11">
    <source>
        <dbReference type="Proteomes" id="UP000781932"/>
    </source>
</evidence>
<keyword evidence="11" id="KW-1185">Reference proteome</keyword>
<evidence type="ECO:0000256" key="2">
    <source>
        <dbReference type="ARBA" id="ARBA00010980"/>
    </source>
</evidence>
<dbReference type="SMART" id="SM00656">
    <property type="entry name" value="Amb_all"/>
    <property type="match status" value="1"/>
</dbReference>
<name>A0A9P6I3Y6_9PEZI</name>
<feature type="domain" description="Pectate lyase" evidence="9">
    <location>
        <begin position="140"/>
        <end position="347"/>
    </location>
</feature>
<dbReference type="GO" id="GO:0047490">
    <property type="term" value="F:pectin lyase activity"/>
    <property type="evidence" value="ECO:0007669"/>
    <property type="project" value="UniProtKB-EC"/>
</dbReference>
<dbReference type="Gene3D" id="2.160.20.10">
    <property type="entry name" value="Single-stranded right-handed beta-helix, Pectin lyase-like"/>
    <property type="match status" value="1"/>
</dbReference>
<dbReference type="GeneID" id="62163878"/>
<dbReference type="EMBL" id="JAATWM020000026">
    <property type="protein sequence ID" value="KAF9874526.1"/>
    <property type="molecule type" value="Genomic_DNA"/>
</dbReference>
<evidence type="ECO:0000256" key="8">
    <source>
        <dbReference type="SAM" id="SignalP"/>
    </source>
</evidence>
<dbReference type="Pfam" id="PF13229">
    <property type="entry name" value="Beta_helix"/>
    <property type="match status" value="1"/>
</dbReference>
<dbReference type="PANTHER" id="PTHR31683">
    <property type="entry name" value="PECTATE LYASE 18-RELATED"/>
    <property type="match status" value="1"/>
</dbReference>
<comment type="caution">
    <text evidence="10">The sequence shown here is derived from an EMBL/GenBank/DDBJ whole genome shotgun (WGS) entry which is preliminary data.</text>
</comment>
<evidence type="ECO:0000256" key="4">
    <source>
        <dbReference type="ARBA" id="ARBA00022729"/>
    </source>
</evidence>
<comment type="subcellular location">
    <subcellularLocation>
        <location evidence="1">Secreted</location>
    </subcellularLocation>
</comment>
<sequence>MRSTILTAALAAIVPLASAADAVKGAAEGFAKGVTGGGSATPVYPSTTAELASYLKDSSARVIVLTKTFDFTGTEGTASETGCAPYGTGSACQVAINKDNWCTNYQPNAPKARIFSFDIRTFSPQSADGGSWNTVRGRRDAGRPRTYHRIRASDQAVSVKYDKAPFNPLIVGSNKSLIGQGSKGVIKGKGLRITNSAKNVIIQNVHITNLNPQYVWGGDAISLDGTDLVWIDHVKTSLIGRQHIVLGNGASNRVTISNNEIDGSTSWSATCDNHHYWGIYLTGSNDMVTVKGNYIHHTSGRAPKIAGNTLAHVVNNYFYDNTGHAMEADAGAKVVLEGNVFQNVKAAMQTGLAGKVFSSPDSNTNAACSSGLGHACQLNAYGSSGSLTGSDTSILSSFSGKNVAAAGTANDAKAASTNAGFGKI</sequence>
<comment type="similarity">
    <text evidence="2">Belongs to the polysaccharide lyase 1 family.</text>
</comment>
<dbReference type="InterPro" id="IPR012334">
    <property type="entry name" value="Pectin_lyas_fold"/>
</dbReference>
<evidence type="ECO:0000256" key="7">
    <source>
        <dbReference type="ARBA" id="ARBA00039082"/>
    </source>
</evidence>
<dbReference type="OrthoDB" id="1637350at2759"/>
<gene>
    <name evidence="10" type="ORF">CkaCkLH20_08089</name>
</gene>
<reference evidence="10" key="2">
    <citation type="submission" date="2020-11" db="EMBL/GenBank/DDBJ databases">
        <title>Whole genome sequencing of Colletotrichum sp.</title>
        <authorList>
            <person name="Li H."/>
        </authorList>
    </citation>
    <scope>NUCLEOTIDE SEQUENCE</scope>
    <source>
        <strain evidence="10">CkLH20</strain>
    </source>
</reference>
<reference evidence="10" key="1">
    <citation type="submission" date="2020-03" db="EMBL/GenBank/DDBJ databases">
        <authorList>
            <person name="He L."/>
        </authorList>
    </citation>
    <scope>NUCLEOTIDE SEQUENCE</scope>
    <source>
        <strain evidence="10">CkLH20</strain>
    </source>
</reference>
<dbReference type="SUPFAM" id="SSF51126">
    <property type="entry name" value="Pectin lyase-like"/>
    <property type="match status" value="1"/>
</dbReference>
<evidence type="ECO:0000313" key="10">
    <source>
        <dbReference type="EMBL" id="KAF9874526.1"/>
    </source>
</evidence>
<evidence type="ECO:0000256" key="5">
    <source>
        <dbReference type="ARBA" id="ARBA00023239"/>
    </source>
</evidence>
<dbReference type="InterPro" id="IPR045032">
    <property type="entry name" value="PEL"/>
</dbReference>
<evidence type="ECO:0000256" key="1">
    <source>
        <dbReference type="ARBA" id="ARBA00004613"/>
    </source>
</evidence>
<keyword evidence="3" id="KW-0964">Secreted</keyword>